<organism evidence="2">
    <name type="scientific">Mesocestoides corti</name>
    <name type="common">Flatworm</name>
    <dbReference type="NCBI Taxonomy" id="53468"/>
    <lineage>
        <taxon>Eukaryota</taxon>
        <taxon>Metazoa</taxon>
        <taxon>Spiralia</taxon>
        <taxon>Lophotrochozoa</taxon>
        <taxon>Platyhelminthes</taxon>
        <taxon>Cestoda</taxon>
        <taxon>Eucestoda</taxon>
        <taxon>Cyclophyllidea</taxon>
        <taxon>Mesocestoididae</taxon>
        <taxon>Mesocestoides</taxon>
    </lineage>
</organism>
<reference evidence="2" key="1">
    <citation type="submission" date="2019-11" db="UniProtKB">
        <authorList>
            <consortium name="WormBaseParasite"/>
        </authorList>
    </citation>
    <scope>IDENTIFICATION</scope>
</reference>
<dbReference type="AlphaFoldDB" id="A0A5K3FI32"/>
<evidence type="ECO:0000313" key="2">
    <source>
        <dbReference type="WBParaSite" id="MCU_008589-RC"/>
    </source>
</evidence>
<dbReference type="WBParaSite" id="MCU_008589-RC">
    <property type="protein sequence ID" value="MCU_008589-RC"/>
    <property type="gene ID" value="MCU_008589"/>
</dbReference>
<keyword evidence="1" id="KW-0732">Signal</keyword>
<sequence length="111" mass="12797">MKSFILIHCLLFQRWFGQKQMNLDAHGKNAEMNPMQTVPHTTWHVSTNLLVLNQPIVRTKMEPLAANAPWDSPASVISVQRAQSQFQTLPRPLSKFDLQRPQLLPEFRHLG</sequence>
<proteinExistence type="predicted"/>
<evidence type="ECO:0000256" key="1">
    <source>
        <dbReference type="SAM" id="SignalP"/>
    </source>
</evidence>
<feature type="chain" id="PRO_5024306505" evidence="1">
    <location>
        <begin position="18"/>
        <end position="111"/>
    </location>
</feature>
<name>A0A5K3FI32_MESCO</name>
<feature type="signal peptide" evidence="1">
    <location>
        <begin position="1"/>
        <end position="17"/>
    </location>
</feature>
<protein>
    <submittedName>
        <fullName evidence="2">SCP domain-containing protein</fullName>
    </submittedName>
</protein>
<accession>A0A5K3FI32</accession>